<dbReference type="EMBL" id="JAAHCF010000303">
    <property type="protein sequence ID" value="KAK8145282.1"/>
    <property type="molecule type" value="Genomic_DNA"/>
</dbReference>
<protein>
    <submittedName>
        <fullName evidence="2">Uncharacterized protein</fullName>
    </submittedName>
</protein>
<evidence type="ECO:0000313" key="2">
    <source>
        <dbReference type="EMBL" id="KAK8145282.1"/>
    </source>
</evidence>
<name>A0AAW0RST0_9HYPO</name>
<feature type="region of interest" description="Disordered" evidence="1">
    <location>
        <begin position="20"/>
        <end position="93"/>
    </location>
</feature>
<keyword evidence="3" id="KW-1185">Reference proteome</keyword>
<organism evidence="2 3">
    <name type="scientific">Beauveria asiatica</name>
    <dbReference type="NCBI Taxonomy" id="1069075"/>
    <lineage>
        <taxon>Eukaryota</taxon>
        <taxon>Fungi</taxon>
        <taxon>Dikarya</taxon>
        <taxon>Ascomycota</taxon>
        <taxon>Pezizomycotina</taxon>
        <taxon>Sordariomycetes</taxon>
        <taxon>Hypocreomycetidae</taxon>
        <taxon>Hypocreales</taxon>
        <taxon>Cordycipitaceae</taxon>
        <taxon>Beauveria</taxon>
    </lineage>
</organism>
<feature type="compositionally biased region" description="Basic and acidic residues" evidence="1">
    <location>
        <begin position="210"/>
        <end position="226"/>
    </location>
</feature>
<proteinExistence type="predicted"/>
<evidence type="ECO:0000313" key="3">
    <source>
        <dbReference type="Proteomes" id="UP001397290"/>
    </source>
</evidence>
<dbReference type="AlphaFoldDB" id="A0AAW0RST0"/>
<comment type="caution">
    <text evidence="2">The sequence shown here is derived from an EMBL/GenBank/DDBJ whole genome shotgun (WGS) entry which is preliminary data.</text>
</comment>
<evidence type="ECO:0000256" key="1">
    <source>
        <dbReference type="SAM" id="MobiDB-lite"/>
    </source>
</evidence>
<reference evidence="2 3" key="1">
    <citation type="submission" date="2020-02" db="EMBL/GenBank/DDBJ databases">
        <title>Comparative genomics of the hypocrealean fungal genus Beauvera.</title>
        <authorList>
            <person name="Showalter D.N."/>
            <person name="Bushley K.E."/>
            <person name="Rehner S.A."/>
        </authorList>
    </citation>
    <scope>NUCLEOTIDE SEQUENCE [LARGE SCALE GENOMIC DNA]</scope>
    <source>
        <strain evidence="2 3">ARSEF4384</strain>
    </source>
</reference>
<sequence>MKASAAIFAVTACASAQTLRGPSISAGPLSVPSAASPVFTQSPNMTSTSASTRVTSRTQRPLEWAPFVPEDASASETSTGGVHPEEHPAADPAATLRIQEHQDVLRTMTKATRTTQGEQPFKTPNPAGTLRGEEIVDILRSSTDRKQETKTEPLVMATILSALWTEVQKSGIEQVMSKMSLAHSREVNRKITKEGKMTTSAVATPTWEDVESRPTVERLEEASRPC</sequence>
<accession>A0AAW0RST0</accession>
<feature type="compositionally biased region" description="Low complexity" evidence="1">
    <location>
        <begin position="46"/>
        <end position="59"/>
    </location>
</feature>
<gene>
    <name evidence="2" type="ORF">G3M48_004668</name>
</gene>
<dbReference type="Proteomes" id="UP001397290">
    <property type="component" value="Unassembled WGS sequence"/>
</dbReference>
<feature type="region of interest" description="Disordered" evidence="1">
    <location>
        <begin position="192"/>
        <end position="226"/>
    </location>
</feature>